<dbReference type="Proteomes" id="UP000181917">
    <property type="component" value="Unassembled WGS sequence"/>
</dbReference>
<evidence type="ECO:0000313" key="2">
    <source>
        <dbReference type="EMBL" id="SDQ83719.1"/>
    </source>
</evidence>
<dbReference type="RefSeq" id="WP_074700946.1">
    <property type="nucleotide sequence ID" value="NZ_CP018863.1"/>
</dbReference>
<dbReference type="AlphaFoldDB" id="A0A1H1E5F1"/>
<dbReference type="OrthoDB" id="4945873at2"/>
<keyword evidence="3" id="KW-1185">Reference proteome</keyword>
<evidence type="ECO:0000256" key="1">
    <source>
        <dbReference type="SAM" id="MobiDB-lite"/>
    </source>
</evidence>
<gene>
    <name evidence="2" type="ORF">SAMN04489742_2762</name>
</gene>
<name>A0A1H1E5F1_9MICC</name>
<reference evidence="2 3" key="1">
    <citation type="submission" date="2016-10" db="EMBL/GenBank/DDBJ databases">
        <authorList>
            <person name="de Groot N.N."/>
        </authorList>
    </citation>
    <scope>NUCLEOTIDE SEQUENCE [LARGE SCALE GENOMIC DNA]</scope>
    <source>
        <strain evidence="2 3">DSM 20117</strain>
    </source>
</reference>
<dbReference type="STRING" id="37928.SAMN04489742_2762"/>
<feature type="compositionally biased region" description="Acidic residues" evidence="1">
    <location>
        <begin position="44"/>
        <end position="54"/>
    </location>
</feature>
<accession>A0A1H1E5F1</accession>
<dbReference type="KEGG" id="acry:AC20117_03640"/>
<protein>
    <submittedName>
        <fullName evidence="2">Uncharacterized protein</fullName>
    </submittedName>
</protein>
<organism evidence="2 3">
    <name type="scientific">Crystallibacter crystallopoietes</name>
    <dbReference type="NCBI Taxonomy" id="37928"/>
    <lineage>
        <taxon>Bacteria</taxon>
        <taxon>Bacillati</taxon>
        <taxon>Actinomycetota</taxon>
        <taxon>Actinomycetes</taxon>
        <taxon>Micrococcales</taxon>
        <taxon>Micrococcaceae</taxon>
        <taxon>Crystallibacter</taxon>
    </lineage>
</organism>
<sequence length="77" mass="8191">MTEQNLPDPDLNVQGEDPVIPDEGVDAVPPELVEGGIDTKEEGTVDETVSDEMDSYDRTGGDKGAPLSEFDPGNSEQ</sequence>
<evidence type="ECO:0000313" key="3">
    <source>
        <dbReference type="Proteomes" id="UP000181917"/>
    </source>
</evidence>
<feature type="region of interest" description="Disordered" evidence="1">
    <location>
        <begin position="1"/>
        <end position="77"/>
    </location>
</feature>
<proteinExistence type="predicted"/>
<dbReference type="EMBL" id="FNKH01000002">
    <property type="protein sequence ID" value="SDQ83719.1"/>
    <property type="molecule type" value="Genomic_DNA"/>
</dbReference>